<evidence type="ECO:0000313" key="3">
    <source>
        <dbReference type="Proteomes" id="UP000275772"/>
    </source>
</evidence>
<proteinExistence type="predicted"/>
<evidence type="ECO:0000256" key="1">
    <source>
        <dbReference type="SAM" id="SignalP"/>
    </source>
</evidence>
<dbReference type="VEuPathDB" id="FungiDB:BLGHR1_14975"/>
<feature type="chain" id="PRO_5016574366" evidence="1">
    <location>
        <begin position="20"/>
        <end position="302"/>
    </location>
</feature>
<dbReference type="EMBL" id="UNSH01000064">
    <property type="protein sequence ID" value="SZF04179.1"/>
    <property type="molecule type" value="Genomic_DNA"/>
</dbReference>
<reference evidence="2 3" key="1">
    <citation type="submission" date="2017-11" db="EMBL/GenBank/DDBJ databases">
        <authorList>
            <person name="Kracher B."/>
        </authorList>
    </citation>
    <scope>NUCLEOTIDE SEQUENCE [LARGE SCALE GENOMIC DNA]</scope>
    <source>
        <strain evidence="2 3">RACE1</strain>
    </source>
</reference>
<evidence type="ECO:0000313" key="2">
    <source>
        <dbReference type="EMBL" id="SZF04179.1"/>
    </source>
</evidence>
<organism evidence="2 3">
    <name type="scientific">Blumeria hordei</name>
    <name type="common">Barley powdery mildew</name>
    <name type="synonym">Blumeria graminis f. sp. hordei</name>
    <dbReference type="NCBI Taxonomy" id="2867405"/>
    <lineage>
        <taxon>Eukaryota</taxon>
        <taxon>Fungi</taxon>
        <taxon>Dikarya</taxon>
        <taxon>Ascomycota</taxon>
        <taxon>Pezizomycotina</taxon>
        <taxon>Leotiomycetes</taxon>
        <taxon>Erysiphales</taxon>
        <taxon>Erysiphaceae</taxon>
        <taxon>Blumeria</taxon>
    </lineage>
</organism>
<sequence length="302" mass="33485">MGVFIFAVVSILTAIQVTAMEMRWFNTFVFPTNNLATIFKGDLNLGKLGTIQTLCWKNCLAHKPVAKELPSTNETTRSMYINGHQPQENDLTFPTGSMKLRVHSHDHSLALRKFRASFAASLGIWHRFDSKLSHSSMTTSLLTPITHAINSSTEELGHNMKTLPTVPSLRFMYPVPDLVHDDLTKSSRLITGTNCQSKTDAEGIASFFTIFRDLFLKDKNPYKRYWTIRSSTLQSFKRISSKISLDEMEGSQSYIGVGETELKNLPSNALNTTRPLSSDSGREVAALCAVGAAVLFAAALVC</sequence>
<accession>A0A383UWN1</accession>
<dbReference type="AlphaFoldDB" id="A0A383UWN1"/>
<protein>
    <submittedName>
        <fullName evidence="2">Uncharacterized protein</fullName>
    </submittedName>
</protein>
<gene>
    <name evidence="2" type="ORF">BLGHR1_14975</name>
</gene>
<name>A0A383UWN1_BLUHO</name>
<keyword evidence="1" id="KW-0732">Signal</keyword>
<dbReference type="Proteomes" id="UP000275772">
    <property type="component" value="Unassembled WGS sequence"/>
</dbReference>
<feature type="signal peptide" evidence="1">
    <location>
        <begin position="1"/>
        <end position="19"/>
    </location>
</feature>